<accession>A0A059B2Q5</accession>
<gene>
    <name evidence="1" type="ORF">EUGRSUZ_H03233</name>
</gene>
<name>A0A059B2Q5_EUCGR</name>
<dbReference type="EMBL" id="KK198760">
    <property type="protein sequence ID" value="KCW60497.1"/>
    <property type="molecule type" value="Genomic_DNA"/>
</dbReference>
<proteinExistence type="predicted"/>
<dbReference type="InParanoid" id="A0A059B2Q5"/>
<dbReference type="AlphaFoldDB" id="A0A059B2Q5"/>
<organism evidence="1">
    <name type="scientific">Eucalyptus grandis</name>
    <name type="common">Flooded gum</name>
    <dbReference type="NCBI Taxonomy" id="71139"/>
    <lineage>
        <taxon>Eukaryota</taxon>
        <taxon>Viridiplantae</taxon>
        <taxon>Streptophyta</taxon>
        <taxon>Embryophyta</taxon>
        <taxon>Tracheophyta</taxon>
        <taxon>Spermatophyta</taxon>
        <taxon>Magnoliopsida</taxon>
        <taxon>eudicotyledons</taxon>
        <taxon>Gunneridae</taxon>
        <taxon>Pentapetalae</taxon>
        <taxon>rosids</taxon>
        <taxon>malvids</taxon>
        <taxon>Myrtales</taxon>
        <taxon>Myrtaceae</taxon>
        <taxon>Myrtoideae</taxon>
        <taxon>Eucalypteae</taxon>
        <taxon>Eucalyptus</taxon>
    </lineage>
</organism>
<protein>
    <submittedName>
        <fullName evidence="1">Uncharacterized protein</fullName>
    </submittedName>
</protein>
<evidence type="ECO:0000313" key="1">
    <source>
        <dbReference type="EMBL" id="KCW60497.1"/>
    </source>
</evidence>
<dbReference type="Gramene" id="KCW60497">
    <property type="protein sequence ID" value="KCW60497"/>
    <property type="gene ID" value="EUGRSUZ_H03233"/>
</dbReference>
<feature type="non-terminal residue" evidence="1">
    <location>
        <position position="107"/>
    </location>
</feature>
<reference evidence="1" key="1">
    <citation type="submission" date="2013-07" db="EMBL/GenBank/DDBJ databases">
        <title>The genome of Eucalyptus grandis.</title>
        <authorList>
            <person name="Schmutz J."/>
            <person name="Hayes R."/>
            <person name="Myburg A."/>
            <person name="Tuskan G."/>
            <person name="Grattapaglia D."/>
            <person name="Rokhsar D.S."/>
        </authorList>
    </citation>
    <scope>NUCLEOTIDE SEQUENCE</scope>
    <source>
        <tissue evidence="1">Leaf extractions</tissue>
    </source>
</reference>
<sequence>MGLTKFDGNGCSSDVPCHGRQEGDGMLGHCPCTRVRRVHHQAPALVRCHQIHIVYAEPGDSDNLQPPAGQLEDFLAHLRLAAHDQGLAESGSLAELPGIKIDGVVDD</sequence>